<accession>A0A1T4ZXC3</accession>
<name>A0A1T4ZXC3_9SPHN</name>
<dbReference type="RefSeq" id="WP_176141474.1">
    <property type="nucleotide sequence ID" value="NZ_FUYP01000001.1"/>
</dbReference>
<dbReference type="Proteomes" id="UP000190044">
    <property type="component" value="Unassembled WGS sequence"/>
</dbReference>
<gene>
    <name evidence="1" type="ORF">SAMN06295937_1001263</name>
</gene>
<organism evidence="1 2">
    <name type="scientific">Sphingopyxis flava</name>
    <dbReference type="NCBI Taxonomy" id="1507287"/>
    <lineage>
        <taxon>Bacteria</taxon>
        <taxon>Pseudomonadati</taxon>
        <taxon>Pseudomonadota</taxon>
        <taxon>Alphaproteobacteria</taxon>
        <taxon>Sphingomonadales</taxon>
        <taxon>Sphingomonadaceae</taxon>
        <taxon>Sphingopyxis</taxon>
    </lineage>
</organism>
<keyword evidence="2" id="KW-1185">Reference proteome</keyword>
<protein>
    <submittedName>
        <fullName evidence="1">Uncharacterized protein</fullName>
    </submittedName>
</protein>
<dbReference type="AlphaFoldDB" id="A0A1T4ZXC3"/>
<reference evidence="2" key="1">
    <citation type="submission" date="2017-02" db="EMBL/GenBank/DDBJ databases">
        <authorList>
            <person name="Varghese N."/>
            <person name="Submissions S."/>
        </authorList>
    </citation>
    <scope>NUCLEOTIDE SEQUENCE [LARGE SCALE GENOMIC DNA]</scope>
    <source>
        <strain evidence="2">R11H</strain>
    </source>
</reference>
<dbReference type="EMBL" id="FUYP01000001">
    <property type="protein sequence ID" value="SKB27023.1"/>
    <property type="molecule type" value="Genomic_DNA"/>
</dbReference>
<evidence type="ECO:0000313" key="1">
    <source>
        <dbReference type="EMBL" id="SKB27023.1"/>
    </source>
</evidence>
<sequence>MIWSRIFKARQRFTPALSLDRDASGRFVSEHRRKVRAKCREICGEIHRDVPEVLR</sequence>
<evidence type="ECO:0000313" key="2">
    <source>
        <dbReference type="Proteomes" id="UP000190044"/>
    </source>
</evidence>
<proteinExistence type="predicted"/>